<dbReference type="EMBL" id="JFKE01000004">
    <property type="protein sequence ID" value="KAJ55411.1"/>
    <property type="molecule type" value="Genomic_DNA"/>
</dbReference>
<dbReference type="STRING" id="1454373.ACMU_11995"/>
<keyword evidence="2" id="KW-1185">Reference proteome</keyword>
<dbReference type="InterPro" id="IPR002347">
    <property type="entry name" value="SDR_fam"/>
</dbReference>
<evidence type="ECO:0008006" key="3">
    <source>
        <dbReference type="Google" id="ProtNLM"/>
    </source>
</evidence>
<dbReference type="PRINTS" id="PR00081">
    <property type="entry name" value="GDHRDH"/>
</dbReference>
<protein>
    <recommendedName>
        <fullName evidence="3">Short-chain dehydrogenase</fullName>
    </recommendedName>
</protein>
<dbReference type="Gene3D" id="3.40.50.720">
    <property type="entry name" value="NAD(P)-binding Rossmann-like Domain"/>
    <property type="match status" value="1"/>
</dbReference>
<gene>
    <name evidence="1" type="ORF">ACMU_11995</name>
</gene>
<dbReference type="Pfam" id="PF00106">
    <property type="entry name" value="adh_short"/>
    <property type="match status" value="1"/>
</dbReference>
<dbReference type="Proteomes" id="UP000026249">
    <property type="component" value="Unassembled WGS sequence"/>
</dbReference>
<proteinExistence type="predicted"/>
<dbReference type="PANTHER" id="PTHR45458:SF1">
    <property type="entry name" value="SHORT CHAIN DEHYDROGENASE"/>
    <property type="match status" value="1"/>
</dbReference>
<dbReference type="PANTHER" id="PTHR45458">
    <property type="entry name" value="SHORT-CHAIN DEHYDROGENASE/REDUCTASE SDR"/>
    <property type="match status" value="1"/>
</dbReference>
<dbReference type="SUPFAM" id="SSF51735">
    <property type="entry name" value="NAD(P)-binding Rossmann-fold domains"/>
    <property type="match status" value="1"/>
</dbReference>
<name>A0A037ZKU5_9RHOB</name>
<accession>A0A037ZKU5</accession>
<dbReference type="AlphaFoldDB" id="A0A037ZKU5"/>
<reference evidence="1 2" key="1">
    <citation type="submission" date="2014-03" db="EMBL/GenBank/DDBJ databases">
        <title>Draft Genome Sequence of Actibacterium mucosum KCTC 23349, a Marine Alphaproteobacterium with Complex Ionic Requirements Isolated from Mediterranean Seawater at Malvarrosa Beach, Valencia, Spain.</title>
        <authorList>
            <person name="Arahal D.R."/>
            <person name="Shao Z."/>
            <person name="Lai Q."/>
            <person name="Pujalte M.J."/>
        </authorList>
    </citation>
    <scope>NUCLEOTIDE SEQUENCE [LARGE SCALE GENOMIC DNA]</scope>
    <source>
        <strain evidence="1 2">KCTC 23349</strain>
    </source>
</reference>
<dbReference type="GO" id="GO:0016616">
    <property type="term" value="F:oxidoreductase activity, acting on the CH-OH group of donors, NAD or NADP as acceptor"/>
    <property type="evidence" value="ECO:0007669"/>
    <property type="project" value="TreeGrafter"/>
</dbReference>
<evidence type="ECO:0000313" key="1">
    <source>
        <dbReference type="EMBL" id="KAJ55411.1"/>
    </source>
</evidence>
<organism evidence="1 2">
    <name type="scientific">Actibacterium mucosum KCTC 23349</name>
    <dbReference type="NCBI Taxonomy" id="1454373"/>
    <lineage>
        <taxon>Bacteria</taxon>
        <taxon>Pseudomonadati</taxon>
        <taxon>Pseudomonadota</taxon>
        <taxon>Alphaproteobacteria</taxon>
        <taxon>Rhodobacterales</taxon>
        <taxon>Roseobacteraceae</taxon>
        <taxon>Actibacterium</taxon>
    </lineage>
</organism>
<dbReference type="InterPro" id="IPR036291">
    <property type="entry name" value="NAD(P)-bd_dom_sf"/>
</dbReference>
<dbReference type="RefSeq" id="WP_051588247.1">
    <property type="nucleotide sequence ID" value="NZ_JFKE01000004.1"/>
</dbReference>
<dbReference type="InterPro" id="IPR052184">
    <property type="entry name" value="SDR_enzymes"/>
</dbReference>
<dbReference type="OrthoDB" id="9785826at2"/>
<sequence length="225" mass="23799">MPTILIIGINRGIGLELARQYLADGWVVHGTTRSGDLPEGLADMPVRPILHPLDLQNDAQIAGLASALGETALDVLLVCAATFDRVGGLGGGGEAIDRDKVFAINTRAPMEIAQAVYQNVLAAPMGKMVFISSSAGSRMRGEPRTDYGQSKAALNDAIRQYADEWAYNGIIGMAMNPGWVATEMGGAGGRTSPQESAAGIRWVVDGLGPQHCGTFIDYQGNFVPW</sequence>
<comment type="caution">
    <text evidence="1">The sequence shown here is derived from an EMBL/GenBank/DDBJ whole genome shotgun (WGS) entry which is preliminary data.</text>
</comment>
<evidence type="ECO:0000313" key="2">
    <source>
        <dbReference type="Proteomes" id="UP000026249"/>
    </source>
</evidence>